<evidence type="ECO:0000256" key="1">
    <source>
        <dbReference type="ARBA" id="ARBA00022670"/>
    </source>
</evidence>
<dbReference type="GO" id="GO:0016020">
    <property type="term" value="C:membrane"/>
    <property type="evidence" value="ECO:0007669"/>
    <property type="project" value="TreeGrafter"/>
</dbReference>
<evidence type="ECO:0000313" key="8">
    <source>
        <dbReference type="EMBL" id="WOH12222.1"/>
    </source>
</evidence>
<keyword evidence="5 6" id="KW-0482">Metalloprotease</keyword>
<feature type="domain" description="Peptidase M48" evidence="7">
    <location>
        <begin position="278"/>
        <end position="338"/>
    </location>
</feature>
<dbReference type="Proteomes" id="UP000077755">
    <property type="component" value="Chromosome 8"/>
</dbReference>
<gene>
    <name evidence="8" type="ORF">DCAR_0831724</name>
</gene>
<dbReference type="AlphaFoldDB" id="A0AAF0XS04"/>
<name>A0AAF0XS04_DAUCS</name>
<dbReference type="Gene3D" id="3.30.2010.10">
    <property type="entry name" value="Metalloproteases ('zincins'), catalytic domain"/>
    <property type="match status" value="1"/>
</dbReference>
<evidence type="ECO:0000256" key="4">
    <source>
        <dbReference type="ARBA" id="ARBA00022833"/>
    </source>
</evidence>
<evidence type="ECO:0000256" key="5">
    <source>
        <dbReference type="ARBA" id="ARBA00023049"/>
    </source>
</evidence>
<evidence type="ECO:0000256" key="2">
    <source>
        <dbReference type="ARBA" id="ARBA00022723"/>
    </source>
</evidence>
<dbReference type="InterPro" id="IPR051156">
    <property type="entry name" value="Mito/Outer_Membr_Metalloprot"/>
</dbReference>
<dbReference type="GO" id="GO:0051603">
    <property type="term" value="P:proteolysis involved in protein catabolic process"/>
    <property type="evidence" value="ECO:0007669"/>
    <property type="project" value="TreeGrafter"/>
</dbReference>
<keyword evidence="2" id="KW-0479">Metal-binding</keyword>
<comment type="similarity">
    <text evidence="6">Belongs to the peptidase M48 family.</text>
</comment>
<comment type="cofactor">
    <cofactor evidence="6">
        <name>Zn(2+)</name>
        <dbReference type="ChEBI" id="CHEBI:29105"/>
    </cofactor>
    <text evidence="6">Binds 1 zinc ion per subunit.</text>
</comment>
<dbReference type="Pfam" id="PF01435">
    <property type="entry name" value="Peptidase_M48"/>
    <property type="match status" value="1"/>
</dbReference>
<keyword evidence="1 6" id="KW-0645">Protease</keyword>
<reference evidence="8" key="1">
    <citation type="journal article" date="2016" name="Nat. Genet.">
        <title>A high-quality carrot genome assembly provides new insights into carotenoid accumulation and asterid genome evolution.</title>
        <authorList>
            <person name="Iorizzo M."/>
            <person name="Ellison S."/>
            <person name="Senalik D."/>
            <person name="Zeng P."/>
            <person name="Satapoomin P."/>
            <person name="Huang J."/>
            <person name="Bowman M."/>
            <person name="Iovene M."/>
            <person name="Sanseverino W."/>
            <person name="Cavagnaro P."/>
            <person name="Yildiz M."/>
            <person name="Macko-Podgorni A."/>
            <person name="Moranska E."/>
            <person name="Grzebelus E."/>
            <person name="Grzebelus D."/>
            <person name="Ashrafi H."/>
            <person name="Zheng Z."/>
            <person name="Cheng S."/>
            <person name="Spooner D."/>
            <person name="Van Deynze A."/>
            <person name="Simon P."/>
        </authorList>
    </citation>
    <scope>NUCLEOTIDE SEQUENCE</scope>
    <source>
        <tissue evidence="8">Leaf</tissue>
    </source>
</reference>
<organism evidence="8 9">
    <name type="scientific">Daucus carota subsp. sativus</name>
    <name type="common">Carrot</name>
    <dbReference type="NCBI Taxonomy" id="79200"/>
    <lineage>
        <taxon>Eukaryota</taxon>
        <taxon>Viridiplantae</taxon>
        <taxon>Streptophyta</taxon>
        <taxon>Embryophyta</taxon>
        <taxon>Tracheophyta</taxon>
        <taxon>Spermatophyta</taxon>
        <taxon>Magnoliopsida</taxon>
        <taxon>eudicotyledons</taxon>
        <taxon>Gunneridae</taxon>
        <taxon>Pentapetalae</taxon>
        <taxon>asterids</taxon>
        <taxon>campanulids</taxon>
        <taxon>Apiales</taxon>
        <taxon>Apiaceae</taxon>
        <taxon>Apioideae</taxon>
        <taxon>Scandiceae</taxon>
        <taxon>Daucinae</taxon>
        <taxon>Daucus</taxon>
        <taxon>Daucus sect. Daucus</taxon>
    </lineage>
</organism>
<sequence>MGVFRQCRPSIRSSTVSKTLVKFQSASAMSNRLISSNISAVSKTLLGFYSASPSSNRLISSNVPFVSKRLLGLESGSPTPNRLISSKISVVSKNFPGFQSGSPMLYRVTSSTTLCCVKISDGPKSLLGFGFDKKVNNPLGHFLGTRPYSVHVLDKYMYQPLIKCLGCVTFFTGRFETVPFTKERLYVFPFVDKIWGEWYFRSVKEAFKTGFVLPQSDPQCIRVESIAIKILEALQRETCRRHKLADRKWLKGDDGEYKVVRERREENVKVTSAYLDEGIDWEFFVPDTPTVNAAYINIGKILVFRGFFDLYKTDEELAIAIATEVAHVVCRHAQRRLTWLPFKLYHRFMNNFNPIIYHQLRHEHEGDFIGMLLSASAGYDPRVAPMALAKMKREDVCMLFEDQRIAYMARPEVMQQAVTIYEAKKKEQGTDKKHY</sequence>
<evidence type="ECO:0000256" key="6">
    <source>
        <dbReference type="RuleBase" id="RU003983"/>
    </source>
</evidence>
<dbReference type="InterPro" id="IPR001915">
    <property type="entry name" value="Peptidase_M48"/>
</dbReference>
<dbReference type="EMBL" id="CP093350">
    <property type="protein sequence ID" value="WOH12222.1"/>
    <property type="molecule type" value="Genomic_DNA"/>
</dbReference>
<keyword evidence="4 6" id="KW-0862">Zinc</keyword>
<dbReference type="GO" id="GO:0004222">
    <property type="term" value="F:metalloendopeptidase activity"/>
    <property type="evidence" value="ECO:0007669"/>
    <property type="project" value="InterPro"/>
</dbReference>
<keyword evidence="9" id="KW-1185">Reference proteome</keyword>
<protein>
    <recommendedName>
        <fullName evidence="7">Peptidase M48 domain-containing protein</fullName>
    </recommendedName>
</protein>
<dbReference type="KEGG" id="dcr:108199123"/>
<keyword evidence="3 6" id="KW-0378">Hydrolase</keyword>
<dbReference type="GO" id="GO:0046872">
    <property type="term" value="F:metal ion binding"/>
    <property type="evidence" value="ECO:0007669"/>
    <property type="project" value="UniProtKB-KW"/>
</dbReference>
<reference evidence="8" key="2">
    <citation type="submission" date="2022-03" db="EMBL/GenBank/DDBJ databases">
        <title>Draft title - Genomic analysis of global carrot germplasm unveils the trajectory of domestication and the origin of high carotenoid orange carrot.</title>
        <authorList>
            <person name="Iorizzo M."/>
            <person name="Ellison S."/>
            <person name="Senalik D."/>
            <person name="Macko-Podgorni A."/>
            <person name="Grzebelus D."/>
            <person name="Bostan H."/>
            <person name="Rolling W."/>
            <person name="Curaba J."/>
            <person name="Simon P."/>
        </authorList>
    </citation>
    <scope>NUCLEOTIDE SEQUENCE</scope>
    <source>
        <tissue evidence="8">Leaf</tissue>
    </source>
</reference>
<dbReference type="PANTHER" id="PTHR22726:SF1">
    <property type="entry name" value="METALLOENDOPEPTIDASE OMA1, MITOCHONDRIAL"/>
    <property type="match status" value="1"/>
</dbReference>
<proteinExistence type="inferred from homology"/>
<evidence type="ECO:0000259" key="7">
    <source>
        <dbReference type="Pfam" id="PF01435"/>
    </source>
</evidence>
<evidence type="ECO:0000256" key="3">
    <source>
        <dbReference type="ARBA" id="ARBA00022801"/>
    </source>
</evidence>
<accession>A0AAF0XS04</accession>
<evidence type="ECO:0000313" key="9">
    <source>
        <dbReference type="Proteomes" id="UP000077755"/>
    </source>
</evidence>
<dbReference type="PANTHER" id="PTHR22726">
    <property type="entry name" value="METALLOENDOPEPTIDASE OMA1"/>
    <property type="match status" value="1"/>
</dbReference>